<evidence type="ECO:0000313" key="3">
    <source>
        <dbReference type="EMBL" id="AGS49318.1"/>
    </source>
</evidence>
<keyword evidence="1 3" id="KW-0418">Kinase</keyword>
<organism evidence="3">
    <name type="scientific">uncultured bacterium esnapd2</name>
    <dbReference type="NCBI Taxonomy" id="1366601"/>
    <lineage>
        <taxon>Bacteria</taxon>
        <taxon>environmental samples</taxon>
    </lineage>
</organism>
<dbReference type="GO" id="GO:0016301">
    <property type="term" value="F:kinase activity"/>
    <property type="evidence" value="ECO:0007669"/>
    <property type="project" value="UniProtKB-KW"/>
</dbReference>
<dbReference type="InterPro" id="IPR006204">
    <property type="entry name" value="GHMP_kinase_N_dom"/>
</dbReference>
<dbReference type="AlphaFoldDB" id="S5TLX2"/>
<dbReference type="InterPro" id="IPR020568">
    <property type="entry name" value="Ribosomal_Su5_D2-typ_SF"/>
</dbReference>
<sequence>MSLTVQPLYRGATGLSTAFGTFGELLQGRLDEADGDFLVTLPIARWTVATFLADPAMSSIEVRPRHKKKSLRLAQMLMETMPEPVGGVLTLDSGLTEGKGMASSSADLVATARAIGNALDVELTPKFIESLLCQIEPTDGVLYPGIVAYHHRSVRLRRVLGSLPSMTVVGLDEGGAVDTVAFNRIPKPFGAAEKREYARLLDRLSLAVAQRDLASVGAIATRSAQLNQTLRPKRTLDAVIGICADVEALGVVVGHSGTVLGVLIDRSDPAYPDKVAAAAKACAALTGNVTMYSTLSFD</sequence>
<name>S5TLX2_9BACT</name>
<keyword evidence="1 3" id="KW-0808">Transferase</keyword>
<evidence type="ECO:0000256" key="1">
    <source>
        <dbReference type="ARBA" id="ARBA00022777"/>
    </source>
</evidence>
<reference evidence="3" key="1">
    <citation type="journal article" date="2013" name="Proc. Natl. Acad. Sci. U.S.A.">
        <title>Mapping gene clusters within arrayed metagenomic libraries to expand the structural diversity of biomedically relevant natural products.</title>
        <authorList>
            <person name="Owen J.G."/>
            <person name="Reddy B.V."/>
            <person name="Ternei M.A."/>
            <person name="Charlop-Powers Z."/>
            <person name="Calle P.Y."/>
            <person name="Kim J.H."/>
            <person name="Brady S.F."/>
        </authorList>
    </citation>
    <scope>NUCLEOTIDE SEQUENCE</scope>
</reference>
<dbReference type="InterPro" id="IPR012363">
    <property type="entry name" value="PduX"/>
</dbReference>
<feature type="domain" description="GHMP kinase N-terminal" evidence="2">
    <location>
        <begin position="73"/>
        <end position="136"/>
    </location>
</feature>
<dbReference type="EMBL" id="KF264539">
    <property type="protein sequence ID" value="AGS49318.1"/>
    <property type="molecule type" value="Genomic_DNA"/>
</dbReference>
<accession>S5TLX2</accession>
<dbReference type="Gene3D" id="3.30.230.10">
    <property type="match status" value="1"/>
</dbReference>
<dbReference type="InterPro" id="IPR014721">
    <property type="entry name" value="Ribsml_uS5_D2-typ_fold_subgr"/>
</dbReference>
<dbReference type="GO" id="GO:0005524">
    <property type="term" value="F:ATP binding"/>
    <property type="evidence" value="ECO:0007669"/>
    <property type="project" value="InterPro"/>
</dbReference>
<dbReference type="SUPFAM" id="SSF54211">
    <property type="entry name" value="Ribosomal protein S5 domain 2-like"/>
    <property type="match status" value="1"/>
</dbReference>
<dbReference type="Pfam" id="PF00288">
    <property type="entry name" value="GHMP_kinases_N"/>
    <property type="match status" value="1"/>
</dbReference>
<evidence type="ECO:0000259" key="2">
    <source>
        <dbReference type="Pfam" id="PF00288"/>
    </source>
</evidence>
<dbReference type="PIRSF" id="PIRSF033887">
    <property type="entry name" value="PduX"/>
    <property type="match status" value="1"/>
</dbReference>
<proteinExistence type="predicted"/>
<protein>
    <submittedName>
        <fullName evidence="3">Threonine kinase</fullName>
    </submittedName>
</protein>